<evidence type="ECO:0000256" key="3">
    <source>
        <dbReference type="PROSITE-ProRule" id="PRU00221"/>
    </source>
</evidence>
<comment type="caution">
    <text evidence="5">The sequence shown here is derived from an EMBL/GenBank/DDBJ whole genome shotgun (WGS) entry which is preliminary data.</text>
</comment>
<dbReference type="InterPro" id="IPR001680">
    <property type="entry name" value="WD40_rpt"/>
</dbReference>
<evidence type="ECO:0000313" key="5">
    <source>
        <dbReference type="EMBL" id="KAG7662155.1"/>
    </source>
</evidence>
<evidence type="ECO:0000256" key="1">
    <source>
        <dbReference type="ARBA" id="ARBA00022574"/>
    </source>
</evidence>
<dbReference type="PROSITE" id="PS50294">
    <property type="entry name" value="WD_REPEATS_REGION"/>
    <property type="match status" value="3"/>
</dbReference>
<keyword evidence="6" id="KW-1185">Reference proteome</keyword>
<evidence type="ECO:0000313" key="6">
    <source>
        <dbReference type="Proteomes" id="UP000694255"/>
    </source>
</evidence>
<protein>
    <recommendedName>
        <fullName evidence="7">WD40 repeat-like protein</fullName>
    </recommendedName>
</protein>
<feature type="region of interest" description="Disordered" evidence="4">
    <location>
        <begin position="883"/>
        <end position="909"/>
    </location>
</feature>
<feature type="region of interest" description="Disordered" evidence="4">
    <location>
        <begin position="276"/>
        <end position="296"/>
    </location>
</feature>
<dbReference type="InterPro" id="IPR040324">
    <property type="entry name" value="WDR44/Dgr2"/>
</dbReference>
<keyword evidence="2" id="KW-0677">Repeat</keyword>
<feature type="region of interest" description="Disordered" evidence="4">
    <location>
        <begin position="194"/>
        <end position="216"/>
    </location>
</feature>
<dbReference type="PANTHER" id="PTHR14221:SF0">
    <property type="entry name" value="WD REPEAT-CONTAINING PROTEIN 44"/>
    <property type="match status" value="1"/>
</dbReference>
<evidence type="ECO:0000256" key="4">
    <source>
        <dbReference type="SAM" id="MobiDB-lite"/>
    </source>
</evidence>
<feature type="compositionally biased region" description="Basic and acidic residues" evidence="4">
    <location>
        <begin position="32"/>
        <end position="44"/>
    </location>
</feature>
<evidence type="ECO:0000256" key="2">
    <source>
        <dbReference type="ARBA" id="ARBA00022737"/>
    </source>
</evidence>
<sequence>MATTQIATPPPSNGSQATTTPKRNFFSKLIKKKSDSNDNSKQQKQELSTSHIPTPRNSNGGRRSSVSRGGLRRSPDGSKRTSIVDYGDESLYNGDEEEEEEEEGDYTLNESFLSSVESLDALLNKDRYYSLTEKVQFPPIDTELTKLNLENDEEPPWNGLTYESFITPKYVKVSRKHKKSPKVLNNLFLAQELNVNNPEEERQPNGSTSTDSEEEENILNYEASIRNEELLGNRSNEILTMEFSKDGKYLAAAGRDSIIRIWKVISSPLGRLEYNNRERENGTPKRSNKRDPIFDSAPVFHRQPTRIFRGHTQSVLTLAWSKNNFLISGSMDKTVKLWHVDREKCLQTFHHEDFVTAVKFHPLDDRFFMSGSLDNHVRLWSVLEKSVSYIKGLGEDILITALSFTPNGSHCVIGGFNGSVFIMETKGLYVIQRFEIMNRSVIHFGNKNGNKITGIKIFENPLFDPNVATSELDKWAVLITTNDSKIRLSTTTSKKLITRFKGLTNNSSSIVAGHSDDNRYIVSGSEDHYCYVWENNSSIINNRLKQSLREFVIDGKDQLNKKSQRYSRFIKADKFIKKLLDDGQRQTYEFVATENNSYSCFHAHHSRCNAAIFAPEATKKLLQLSDDIIFDLQKRGEQASFDMSKYECSKDGDKSKIEEELQAGHIIVTTDQYGLIRVYRQDCAHVHRKRFVAFYKHCQAKMEPKLDCPGDMVLKTGRLSSLKEIPLRKKPARGRSSSPNPIERKGSGSIKKRLSSSMRQTTNVITSAPSAISSAVGGLAVNTMPKVISSSSLMNLKGASRSSSNNALFNQADMSMTLEHPLYAGKNESDITLNLIPNQKAQTLSSSHEQFPSLNTTPSVSLPMIITPTNRTSSSNEQAISLKEPTTLHEKMENLKISPSTSRKGKNKR</sequence>
<feature type="compositionally biased region" description="Basic and acidic residues" evidence="4">
    <location>
        <begin position="276"/>
        <end position="293"/>
    </location>
</feature>
<feature type="repeat" description="WD" evidence="3">
    <location>
        <begin position="348"/>
        <end position="382"/>
    </location>
</feature>
<reference evidence="5 6" key="1">
    <citation type="journal article" date="2021" name="DNA Res.">
        <title>Genome analysis of Candida subhashii reveals its hybrid nature and dual mitochondrial genome conformations.</title>
        <authorList>
            <person name="Mixao V."/>
            <person name="Hegedusova E."/>
            <person name="Saus E."/>
            <person name="Pryszcz L.P."/>
            <person name="Cillingova A."/>
            <person name="Nosek J."/>
            <person name="Gabaldon T."/>
        </authorList>
    </citation>
    <scope>NUCLEOTIDE SEQUENCE [LARGE SCALE GENOMIC DNA]</scope>
    <source>
        <strain evidence="5 6">CBS 10753</strain>
    </source>
</reference>
<dbReference type="Proteomes" id="UP000694255">
    <property type="component" value="Unassembled WGS sequence"/>
</dbReference>
<feature type="compositionally biased region" description="Polar residues" evidence="4">
    <location>
        <begin position="1"/>
        <end position="22"/>
    </location>
</feature>
<evidence type="ECO:0008006" key="7">
    <source>
        <dbReference type="Google" id="ProtNLM"/>
    </source>
</evidence>
<dbReference type="AlphaFoldDB" id="A0A8J5QSY1"/>
<dbReference type="PANTHER" id="PTHR14221">
    <property type="entry name" value="WD REPEAT DOMAIN 44"/>
    <property type="match status" value="1"/>
</dbReference>
<keyword evidence="1 3" id="KW-0853">WD repeat</keyword>
<feature type="repeat" description="WD" evidence="3">
    <location>
        <begin position="231"/>
        <end position="264"/>
    </location>
</feature>
<dbReference type="PROSITE" id="PS50082">
    <property type="entry name" value="WD_REPEATS_2"/>
    <property type="match status" value="3"/>
</dbReference>
<dbReference type="RefSeq" id="XP_049262388.1">
    <property type="nucleotide sequence ID" value="XM_049408225.1"/>
</dbReference>
<gene>
    <name evidence="5" type="ORF">J8A68_004283</name>
</gene>
<organism evidence="5 6">
    <name type="scientific">[Candida] subhashii</name>
    <dbReference type="NCBI Taxonomy" id="561895"/>
    <lineage>
        <taxon>Eukaryota</taxon>
        <taxon>Fungi</taxon>
        <taxon>Dikarya</taxon>
        <taxon>Ascomycota</taxon>
        <taxon>Saccharomycotina</taxon>
        <taxon>Pichiomycetes</taxon>
        <taxon>Debaryomycetaceae</taxon>
        <taxon>Spathaspora</taxon>
    </lineage>
</organism>
<dbReference type="OrthoDB" id="1932312at2759"/>
<feature type="region of interest" description="Disordered" evidence="4">
    <location>
        <begin position="724"/>
        <end position="756"/>
    </location>
</feature>
<dbReference type="Pfam" id="PF00400">
    <property type="entry name" value="WD40"/>
    <property type="match status" value="4"/>
</dbReference>
<proteinExistence type="predicted"/>
<feature type="compositionally biased region" description="Low complexity" evidence="4">
    <location>
        <begin position="56"/>
        <end position="69"/>
    </location>
</feature>
<accession>A0A8J5QSY1</accession>
<dbReference type="SMART" id="SM00320">
    <property type="entry name" value="WD40"/>
    <property type="match status" value="5"/>
</dbReference>
<name>A0A8J5QSY1_9ASCO</name>
<feature type="region of interest" description="Disordered" evidence="4">
    <location>
        <begin position="1"/>
        <end position="106"/>
    </location>
</feature>
<dbReference type="EMBL" id="JAGSYN010000183">
    <property type="protein sequence ID" value="KAG7662155.1"/>
    <property type="molecule type" value="Genomic_DNA"/>
</dbReference>
<dbReference type="GeneID" id="73471083"/>
<feature type="repeat" description="WD" evidence="3">
    <location>
        <begin position="308"/>
        <end position="348"/>
    </location>
</feature>
<feature type="compositionally biased region" description="Acidic residues" evidence="4">
    <location>
        <begin position="94"/>
        <end position="105"/>
    </location>
</feature>